<feature type="compositionally biased region" description="Low complexity" evidence="1">
    <location>
        <begin position="452"/>
        <end position="461"/>
    </location>
</feature>
<feature type="region of interest" description="Disordered" evidence="1">
    <location>
        <begin position="587"/>
        <end position="623"/>
    </location>
</feature>
<feature type="region of interest" description="Disordered" evidence="1">
    <location>
        <begin position="18"/>
        <end position="86"/>
    </location>
</feature>
<dbReference type="Pfam" id="PF24913">
    <property type="entry name" value="WHD_AAA_fung"/>
    <property type="match status" value="1"/>
</dbReference>
<accession>A0A9N9LVU3</accession>
<sequence>MIMRRTVIPRRIFRSAVASAKDTPPPQPPRVFAANALYRATRRTGPGGDGVGQKSHETPISPRNPSERPSGNGNSRDPSQDDQQSISSKMLEAAATAFASIVVLGTGFAAGGYMYHKFYKWMVLQKMEGAFRPGDPVLELAAIGKQMPNSISSSRGQDENDDHWIHRDEQEKIDGIVDGSIRGHYHLLIGEKGTGKSSMLLDAMKKVDGEGISMFEAHADLEIFRIRLGKALDFEFHEDYIGSYFSERGPRESTALLDIERAFNKLEKIALKRRKNVGRPLIIIINSIHLLRDDEDGRDLLELLQQRAEQWAASNLVTMVFNSDDFWVYERLKVLATRMEVTSVTDLPKTQAMSALSKYRQKYFKATPTSEILTEVYDRVGGRLTFLNRVAKSDNMLETCDEIIEMEKRWFLNHCWILGMEMDDDVMDQQKFASAAMVLALALVRAEEEESQSPTEPSTPSNCFTSTPSIPHDDKSPQIPQIALHKARQIMTRADFIRQYDHVNLFTITSSAFVRADSVPMQRAFREICSEEGFETFLEQTLKRIADIESLGRTREIVAKDLVLGGKYVIDGLGGKQGLGWGGERGGKQGLGWGGERGGKGVQVKLVEKEGGDGDEKGGDGDK</sequence>
<reference evidence="5" key="1">
    <citation type="submission" date="2021-07" db="EMBL/GenBank/DDBJ databases">
        <authorList>
            <person name="Durling M."/>
        </authorList>
    </citation>
    <scope>NUCLEOTIDE SEQUENCE</scope>
</reference>
<dbReference type="EMBL" id="CAJVRM010000417">
    <property type="protein sequence ID" value="CAG8980778.1"/>
    <property type="molecule type" value="Genomic_DNA"/>
</dbReference>
<name>A0A9N9LVU3_9HELO</name>
<feature type="compositionally biased region" description="Polar residues" evidence="1">
    <location>
        <begin position="61"/>
        <end position="74"/>
    </location>
</feature>
<comment type="caution">
    <text evidence="5">The sequence shown here is derived from an EMBL/GenBank/DDBJ whole genome shotgun (WGS) entry which is preliminary data.</text>
</comment>
<evidence type="ECO:0000313" key="5">
    <source>
        <dbReference type="EMBL" id="CAG8980778.1"/>
    </source>
</evidence>
<feature type="region of interest" description="Disordered" evidence="1">
    <location>
        <begin position="448"/>
        <end position="477"/>
    </location>
</feature>
<keyword evidence="2" id="KW-0472">Membrane</keyword>
<organism evidence="5 6">
    <name type="scientific">Hymenoscyphus albidus</name>
    <dbReference type="NCBI Taxonomy" id="595503"/>
    <lineage>
        <taxon>Eukaryota</taxon>
        <taxon>Fungi</taxon>
        <taxon>Dikarya</taxon>
        <taxon>Ascomycota</taxon>
        <taxon>Pezizomycotina</taxon>
        <taxon>Leotiomycetes</taxon>
        <taxon>Helotiales</taxon>
        <taxon>Helotiaceae</taxon>
        <taxon>Hymenoscyphus</taxon>
    </lineage>
</organism>
<keyword evidence="6" id="KW-1185">Reference proteome</keyword>
<feature type="compositionally biased region" description="Low complexity" evidence="1">
    <location>
        <begin position="75"/>
        <end position="86"/>
    </location>
</feature>
<feature type="domain" description="Orc1-like AAA ATPase" evidence="3">
    <location>
        <begin position="164"/>
        <end position="317"/>
    </location>
</feature>
<keyword evidence="2" id="KW-1133">Transmembrane helix</keyword>
<dbReference type="Pfam" id="PF13191">
    <property type="entry name" value="AAA_16"/>
    <property type="match status" value="1"/>
</dbReference>
<dbReference type="AlphaFoldDB" id="A0A9N9LVU3"/>
<evidence type="ECO:0000256" key="1">
    <source>
        <dbReference type="SAM" id="MobiDB-lite"/>
    </source>
</evidence>
<evidence type="ECO:0000313" key="6">
    <source>
        <dbReference type="Proteomes" id="UP000701801"/>
    </source>
</evidence>
<feature type="compositionally biased region" description="Gly residues" evidence="1">
    <location>
        <begin position="587"/>
        <end position="596"/>
    </location>
</feature>
<evidence type="ECO:0000256" key="2">
    <source>
        <dbReference type="SAM" id="Phobius"/>
    </source>
</evidence>
<feature type="transmembrane region" description="Helical" evidence="2">
    <location>
        <begin position="93"/>
        <end position="115"/>
    </location>
</feature>
<dbReference type="InterPro" id="IPR041664">
    <property type="entry name" value="AAA_16"/>
</dbReference>
<proteinExistence type="predicted"/>
<evidence type="ECO:0000259" key="3">
    <source>
        <dbReference type="Pfam" id="PF13191"/>
    </source>
</evidence>
<dbReference type="Proteomes" id="UP000701801">
    <property type="component" value="Unassembled WGS sequence"/>
</dbReference>
<gene>
    <name evidence="5" type="ORF">HYALB_00010683</name>
</gene>
<feature type="domain" description="AAA protein C-terminal winged helix" evidence="4">
    <location>
        <begin position="413"/>
        <end position="549"/>
    </location>
</feature>
<protein>
    <recommendedName>
        <fullName evidence="7">Orc1-like AAA ATPase domain-containing protein</fullName>
    </recommendedName>
</protein>
<dbReference type="OrthoDB" id="511599at2759"/>
<dbReference type="InterPro" id="IPR027417">
    <property type="entry name" value="P-loop_NTPase"/>
</dbReference>
<evidence type="ECO:0000259" key="4">
    <source>
        <dbReference type="Pfam" id="PF24913"/>
    </source>
</evidence>
<keyword evidence="2" id="KW-0812">Transmembrane</keyword>
<dbReference type="PANTHER" id="PTHR36168">
    <property type="entry name" value="CHROMOSOME 1, WHOLE GENOME SHOTGUN SEQUENCE"/>
    <property type="match status" value="1"/>
</dbReference>
<dbReference type="InterPro" id="IPR056808">
    <property type="entry name" value="HTH_AAA"/>
</dbReference>
<evidence type="ECO:0008006" key="7">
    <source>
        <dbReference type="Google" id="ProtNLM"/>
    </source>
</evidence>
<dbReference type="SUPFAM" id="SSF52540">
    <property type="entry name" value="P-loop containing nucleoside triphosphate hydrolases"/>
    <property type="match status" value="1"/>
</dbReference>
<dbReference type="PANTHER" id="PTHR36168:SF1">
    <property type="entry name" value="ORC1-LIKE AAA ATPASE DOMAIN-CONTAINING PROTEIN"/>
    <property type="match status" value="1"/>
</dbReference>
<feature type="compositionally biased region" description="Basic and acidic residues" evidence="1">
    <location>
        <begin position="606"/>
        <end position="623"/>
    </location>
</feature>